<dbReference type="Gene3D" id="3.40.50.150">
    <property type="entry name" value="Vaccinia Virus protein VP39"/>
    <property type="match status" value="1"/>
</dbReference>
<proteinExistence type="inferred from homology"/>
<evidence type="ECO:0000256" key="7">
    <source>
        <dbReference type="ARBA" id="ARBA00022679"/>
    </source>
</evidence>
<evidence type="ECO:0000256" key="10">
    <source>
        <dbReference type="ARBA" id="ARBA00031323"/>
    </source>
</evidence>
<evidence type="ECO:0000256" key="6">
    <source>
        <dbReference type="ARBA" id="ARBA00022603"/>
    </source>
</evidence>
<evidence type="ECO:0000256" key="2">
    <source>
        <dbReference type="ARBA" id="ARBA00005369"/>
    </source>
</evidence>
<gene>
    <name evidence="12" type="ORF">G443_002658</name>
</gene>
<dbReference type="InterPro" id="IPR000682">
    <property type="entry name" value="PCMT"/>
</dbReference>
<comment type="caution">
    <text evidence="12">The sequence shown here is derived from an EMBL/GenBank/DDBJ whole genome shotgun (WGS) entry which is preliminary data.</text>
</comment>
<dbReference type="PANTHER" id="PTHR11579:SF0">
    <property type="entry name" value="PROTEIN-L-ISOASPARTATE(D-ASPARTATE) O-METHYLTRANSFERASE"/>
    <property type="match status" value="1"/>
</dbReference>
<dbReference type="PROSITE" id="PS01279">
    <property type="entry name" value="PCMT"/>
    <property type="match status" value="1"/>
</dbReference>
<dbReference type="SUPFAM" id="SSF53335">
    <property type="entry name" value="S-adenosyl-L-methionine-dependent methyltransferases"/>
    <property type="match status" value="1"/>
</dbReference>
<evidence type="ECO:0000256" key="5">
    <source>
        <dbReference type="ARBA" id="ARBA00022490"/>
    </source>
</evidence>
<keyword evidence="7" id="KW-0808">Transferase</keyword>
<comment type="subcellular location">
    <subcellularLocation>
        <location evidence="1">Cytoplasm</location>
    </subcellularLocation>
</comment>
<evidence type="ECO:0000256" key="11">
    <source>
        <dbReference type="ARBA" id="ARBA00031350"/>
    </source>
</evidence>
<keyword evidence="5" id="KW-0963">Cytoplasm</keyword>
<accession>A0ABT1JIU0</accession>
<dbReference type="InterPro" id="IPR029063">
    <property type="entry name" value="SAM-dependent_MTases_sf"/>
</dbReference>
<evidence type="ECO:0000313" key="12">
    <source>
        <dbReference type="EMBL" id="MCP2332388.1"/>
    </source>
</evidence>
<evidence type="ECO:0000256" key="9">
    <source>
        <dbReference type="ARBA" id="ARBA00030757"/>
    </source>
</evidence>
<reference evidence="12 13" key="1">
    <citation type="submission" date="2013-07" db="EMBL/GenBank/DDBJ databases">
        <authorList>
            <consortium name="DOE Joint Genome Institute"/>
            <person name="Reeve W."/>
            <person name="Huntemann M."/>
            <person name="Han J."/>
            <person name="Chen A."/>
            <person name="Kyrpides N."/>
            <person name="Mavromatis K."/>
            <person name="Markowitz V."/>
            <person name="Palaniappan K."/>
            <person name="Ivanova N."/>
            <person name="Schaumberg A."/>
            <person name="Pati A."/>
            <person name="Liolios K."/>
            <person name="Nordberg H.P."/>
            <person name="Cantor M.N."/>
            <person name="Hua S.X."/>
            <person name="Woyke T."/>
        </authorList>
    </citation>
    <scope>NUCLEOTIDE SEQUENCE [LARGE SCALE GENOMIC DNA]</scope>
    <source>
        <strain evidence="12 13">DSM 43889</strain>
    </source>
</reference>
<reference evidence="12 13" key="2">
    <citation type="submission" date="2022-06" db="EMBL/GenBank/DDBJ databases">
        <title>Genomic Encyclopedia of Type Strains, Phase I: the one thousand microbial genomes (KMG-I) project.</title>
        <authorList>
            <person name="Kyrpides N."/>
        </authorList>
    </citation>
    <scope>NUCLEOTIDE SEQUENCE [LARGE SCALE GENOMIC DNA]</scope>
    <source>
        <strain evidence="12 13">DSM 43889</strain>
    </source>
</reference>
<dbReference type="Pfam" id="PF01135">
    <property type="entry name" value="PCMT"/>
    <property type="match status" value="1"/>
</dbReference>
<name>A0ABT1JIU0_ACTCY</name>
<protein>
    <recommendedName>
        <fullName evidence="4">Protein-L-isoaspartate O-methyltransferase</fullName>
        <ecNumber evidence="3">2.1.1.77</ecNumber>
    </recommendedName>
    <alternativeName>
        <fullName evidence="11">L-isoaspartyl protein carboxyl methyltransferase</fullName>
    </alternativeName>
    <alternativeName>
        <fullName evidence="9">Protein L-isoaspartyl methyltransferase</fullName>
    </alternativeName>
    <alternativeName>
        <fullName evidence="10">Protein-beta-aspartate methyltransferase</fullName>
    </alternativeName>
</protein>
<dbReference type="PANTHER" id="PTHR11579">
    <property type="entry name" value="PROTEIN-L-ISOASPARTATE O-METHYLTRANSFERASE"/>
    <property type="match status" value="1"/>
</dbReference>
<sequence>MTPTTHHSAPLRRQLTDKLSADGFLRGSRWEEAFLAVPREAFVSRFVLHDPSGERAEHDLATDGAALEAIYTNASLITRHDAGGTPTSSSTSPSLMALMLERLDAHPGHRVLEIGTGSGYSSALLSHAVGPSGHVVTLDIDDALIARAHDLHRRAGTTNVDPRVGDGYQGWAAGGPYDRIIAWATPHVLPRPWMEQVTPGAVVVTSVKVAEVALANAVLRCHVTGGQPWLLSPHPGSMIEMHARVLTEFRLPIRYVDAARHTPQGPCWISGAALHAHPSAAAELLRDLTPTMTPLPSAPENRDGFKAWVLATHPDQAATAGDPEGWGIGLAGHDSAAVVRPDGTIHHAGSDRLLHQLRRSVRAWNDAGQPGFEALTAHAHPTAEGWAVRVSRRQQGLTGP</sequence>
<dbReference type="EC" id="2.1.1.77" evidence="3"/>
<dbReference type="RefSeq" id="WP_051313321.1">
    <property type="nucleotide sequence ID" value="NZ_AUBJ02000001.1"/>
</dbReference>
<dbReference type="CDD" id="cd02440">
    <property type="entry name" value="AdoMet_MTases"/>
    <property type="match status" value="1"/>
</dbReference>
<comment type="similarity">
    <text evidence="2">Belongs to the methyltransferase superfamily. L-isoaspartyl/D-aspartyl protein methyltransferase family.</text>
</comment>
<evidence type="ECO:0000256" key="8">
    <source>
        <dbReference type="ARBA" id="ARBA00022691"/>
    </source>
</evidence>
<keyword evidence="13" id="KW-1185">Reference proteome</keyword>
<evidence type="ECO:0000256" key="3">
    <source>
        <dbReference type="ARBA" id="ARBA00011890"/>
    </source>
</evidence>
<organism evidence="12 13">
    <name type="scientific">Actinoalloteichus caeruleus DSM 43889</name>
    <dbReference type="NCBI Taxonomy" id="1120930"/>
    <lineage>
        <taxon>Bacteria</taxon>
        <taxon>Bacillati</taxon>
        <taxon>Actinomycetota</taxon>
        <taxon>Actinomycetes</taxon>
        <taxon>Pseudonocardiales</taxon>
        <taxon>Pseudonocardiaceae</taxon>
        <taxon>Actinoalloteichus</taxon>
        <taxon>Actinoalloteichus cyanogriseus</taxon>
    </lineage>
</organism>
<evidence type="ECO:0000256" key="4">
    <source>
        <dbReference type="ARBA" id="ARBA00013346"/>
    </source>
</evidence>
<dbReference type="Proteomes" id="UP000791080">
    <property type="component" value="Unassembled WGS sequence"/>
</dbReference>
<keyword evidence="8" id="KW-0949">S-adenosyl-L-methionine</keyword>
<dbReference type="EMBL" id="AUBJ02000001">
    <property type="protein sequence ID" value="MCP2332388.1"/>
    <property type="molecule type" value="Genomic_DNA"/>
</dbReference>
<evidence type="ECO:0000313" key="13">
    <source>
        <dbReference type="Proteomes" id="UP000791080"/>
    </source>
</evidence>
<evidence type="ECO:0000256" key="1">
    <source>
        <dbReference type="ARBA" id="ARBA00004496"/>
    </source>
</evidence>
<keyword evidence="6" id="KW-0489">Methyltransferase</keyword>